<protein>
    <submittedName>
        <fullName evidence="1">Uncharacterized protein</fullName>
    </submittedName>
</protein>
<evidence type="ECO:0000313" key="2">
    <source>
        <dbReference type="Proteomes" id="UP000317573"/>
    </source>
</evidence>
<organism evidence="1 2">
    <name type="scientific">Rhodococcus rhodochrous J45</name>
    <dbReference type="NCBI Taxonomy" id="935266"/>
    <lineage>
        <taxon>Bacteria</taxon>
        <taxon>Bacillati</taxon>
        <taxon>Actinomycetota</taxon>
        <taxon>Actinomycetes</taxon>
        <taxon>Mycobacteriales</taxon>
        <taxon>Nocardiaceae</taxon>
        <taxon>Rhodococcus</taxon>
    </lineage>
</organism>
<dbReference type="Proteomes" id="UP000317573">
    <property type="component" value="Unassembled WGS sequence"/>
</dbReference>
<comment type="caution">
    <text evidence="1">The sequence shown here is derived from an EMBL/GenBank/DDBJ whole genome shotgun (WGS) entry which is preliminary data.</text>
</comment>
<evidence type="ECO:0000313" key="1">
    <source>
        <dbReference type="EMBL" id="TWH10239.1"/>
    </source>
</evidence>
<dbReference type="EMBL" id="VLJT01000042">
    <property type="protein sequence ID" value="TWH10239.1"/>
    <property type="molecule type" value="Genomic_DNA"/>
</dbReference>
<name>A0A562DKL8_RHORH</name>
<dbReference type="AlphaFoldDB" id="A0A562DKL8"/>
<gene>
    <name evidence="1" type="ORF">L618_004200000060</name>
</gene>
<dbReference type="RefSeq" id="WP_315899263.1">
    <property type="nucleotide sequence ID" value="NZ_VLJT01000042.1"/>
</dbReference>
<proteinExistence type="predicted"/>
<dbReference type="Gene3D" id="1.10.10.60">
    <property type="entry name" value="Homeodomain-like"/>
    <property type="match status" value="1"/>
</dbReference>
<accession>A0A562DKL8</accession>
<reference evidence="1 2" key="1">
    <citation type="submission" date="2019-07" db="EMBL/GenBank/DDBJ databases">
        <title>Genome sequencing of lignin-degrading bacterial isolates.</title>
        <authorList>
            <person name="Gladden J."/>
        </authorList>
    </citation>
    <scope>NUCLEOTIDE SEQUENCE [LARGE SCALE GENOMIC DNA]</scope>
    <source>
        <strain evidence="1 2">J45</strain>
    </source>
</reference>
<sequence>MSIAYEPEIERRLRAVPARNELAKILKLRAVHDAVQAGWTQRRIADEIGVEQPEVSRLAKTARLTPHVCERSPREVMLEHAAGIIDHAAMIGELENWNYTFGTTDPTGETYLPGTWDQIERAGDLLSDEDYQHLLKVTAARRNAAGHA</sequence>